<dbReference type="InterPro" id="IPR006439">
    <property type="entry name" value="HAD-SF_hydro_IA"/>
</dbReference>
<comment type="caution">
    <text evidence="2">The sequence shown here is derived from an EMBL/GenBank/DDBJ whole genome shotgun (WGS) entry which is preliminary data.</text>
</comment>
<keyword evidence="3" id="KW-1185">Reference proteome</keyword>
<reference evidence="2 3" key="1">
    <citation type="submission" date="2018-05" db="EMBL/GenBank/DDBJ databases">
        <title>Genomic Encyclopedia of Type Strains, Phase IV (KMG-IV): sequencing the most valuable type-strain genomes for metagenomic binning, comparative biology and taxonomic classification.</title>
        <authorList>
            <person name="Goeker M."/>
        </authorList>
    </citation>
    <scope>NUCLEOTIDE SEQUENCE [LARGE SCALE GENOMIC DNA]</scope>
    <source>
        <strain evidence="2 3">DSM 6462</strain>
    </source>
</reference>
<evidence type="ECO:0000313" key="3">
    <source>
        <dbReference type="Proteomes" id="UP000248021"/>
    </source>
</evidence>
<dbReference type="SFLD" id="SFLDG01132">
    <property type="entry name" value="C1.5.3:_5'-Nucleotidase_Like"/>
    <property type="match status" value="1"/>
</dbReference>
<dbReference type="Gene3D" id="3.40.50.1000">
    <property type="entry name" value="HAD superfamily/HAD-like"/>
    <property type="match status" value="1"/>
</dbReference>
<evidence type="ECO:0000256" key="1">
    <source>
        <dbReference type="SAM" id="MobiDB-lite"/>
    </source>
</evidence>
<dbReference type="Proteomes" id="UP000248021">
    <property type="component" value="Unassembled WGS sequence"/>
</dbReference>
<dbReference type="InterPro" id="IPR023214">
    <property type="entry name" value="HAD_sf"/>
</dbReference>
<protein>
    <submittedName>
        <fullName evidence="2">Putative hydrolase of the HAD superfamily</fullName>
    </submittedName>
</protein>
<dbReference type="RefSeq" id="WP_110372633.1">
    <property type="nucleotide sequence ID" value="NZ_JAHBRY010000001.1"/>
</dbReference>
<evidence type="ECO:0000313" key="2">
    <source>
        <dbReference type="EMBL" id="PXW64568.1"/>
    </source>
</evidence>
<dbReference type="NCBIfam" id="TIGR01509">
    <property type="entry name" value="HAD-SF-IA-v3"/>
    <property type="match status" value="1"/>
</dbReference>
<dbReference type="OrthoDB" id="9803141at2"/>
<dbReference type="InterPro" id="IPR036412">
    <property type="entry name" value="HAD-like_sf"/>
</dbReference>
<proteinExistence type="predicted"/>
<sequence length="275" mass="30718">MNVSTPKPTSDRKLEESRPTDLPSLPDNLSDVLQQGPSQHSPLRETLLPKPSLTHVDTWIFDLDNTLYPHDAKLWPQVDLRITLFLAELCGLDGISARALQKYYYHRYGTTLRGLMEEYGIDPEEFLDFAHSIDYSELLPNPPLGEAIAALPGRKLILTNGSRAHAEAVALKLGIREHFEDVFDIVASGFVPKPEPSTYERFLDRHQVDPAGAVMFEDIEKNLVVPHALGMATVLVLPKTIDPFREAAEQAPSVAPHIDFMTDDLADFLVRMRGG</sequence>
<dbReference type="Pfam" id="PF00702">
    <property type="entry name" value="Hydrolase"/>
    <property type="match status" value="1"/>
</dbReference>
<dbReference type="NCBIfam" id="TIGR01993">
    <property type="entry name" value="Pyr-5-nucltdase"/>
    <property type="match status" value="1"/>
</dbReference>
<gene>
    <name evidence="2" type="ORF">C7450_101324</name>
</gene>
<dbReference type="SFLD" id="SFLDG01129">
    <property type="entry name" value="C1.5:_HAD__Beta-PGM__Phosphata"/>
    <property type="match status" value="1"/>
</dbReference>
<dbReference type="SFLD" id="SFLDS00003">
    <property type="entry name" value="Haloacid_Dehalogenase"/>
    <property type="match status" value="1"/>
</dbReference>
<keyword evidence="2" id="KW-0378">Hydrolase</keyword>
<dbReference type="SUPFAM" id="SSF56784">
    <property type="entry name" value="HAD-like"/>
    <property type="match status" value="1"/>
</dbReference>
<feature type="compositionally biased region" description="Basic and acidic residues" evidence="1">
    <location>
        <begin position="9"/>
        <end position="19"/>
    </location>
</feature>
<dbReference type="EMBL" id="QJJK01000001">
    <property type="protein sequence ID" value="PXW64568.1"/>
    <property type="molecule type" value="Genomic_DNA"/>
</dbReference>
<dbReference type="GO" id="GO:0016787">
    <property type="term" value="F:hydrolase activity"/>
    <property type="evidence" value="ECO:0007669"/>
    <property type="project" value="UniProtKB-KW"/>
</dbReference>
<organism evidence="2 3">
    <name type="scientific">Chelatococcus asaccharovorans</name>
    <dbReference type="NCBI Taxonomy" id="28210"/>
    <lineage>
        <taxon>Bacteria</taxon>
        <taxon>Pseudomonadati</taxon>
        <taxon>Pseudomonadota</taxon>
        <taxon>Alphaproteobacteria</taxon>
        <taxon>Hyphomicrobiales</taxon>
        <taxon>Chelatococcaceae</taxon>
        <taxon>Chelatococcus</taxon>
    </lineage>
</organism>
<feature type="compositionally biased region" description="Polar residues" evidence="1">
    <location>
        <begin position="31"/>
        <end position="41"/>
    </location>
</feature>
<dbReference type="AlphaFoldDB" id="A0A2V3UV06"/>
<feature type="region of interest" description="Disordered" evidence="1">
    <location>
        <begin position="1"/>
        <end position="45"/>
    </location>
</feature>
<dbReference type="PANTHER" id="PTHR12725">
    <property type="entry name" value="HALOACID DEHALOGENASE-LIKE HYDROLASE"/>
    <property type="match status" value="1"/>
</dbReference>
<dbReference type="Gene3D" id="1.10.150.450">
    <property type="match status" value="1"/>
</dbReference>
<name>A0A2V3UV06_9HYPH</name>
<dbReference type="CDD" id="cd02604">
    <property type="entry name" value="HAD_5NT"/>
    <property type="match status" value="1"/>
</dbReference>
<dbReference type="PANTHER" id="PTHR12725:SF117">
    <property type="entry name" value="HALOACID DEHALOGENASE-LIKE HYDROLASE"/>
    <property type="match status" value="1"/>
</dbReference>
<dbReference type="InterPro" id="IPR010237">
    <property type="entry name" value="Pyr-5-nucltdase"/>
</dbReference>
<accession>A0A2V3UV06</accession>